<dbReference type="Proteomes" id="UP000324800">
    <property type="component" value="Unassembled WGS sequence"/>
</dbReference>
<dbReference type="EMBL" id="SNRW01019732">
    <property type="protein sequence ID" value="KAA6366101.1"/>
    <property type="molecule type" value="Genomic_DNA"/>
</dbReference>
<feature type="non-terminal residue" evidence="1">
    <location>
        <position position="63"/>
    </location>
</feature>
<reference evidence="1 2" key="1">
    <citation type="submission" date="2019-03" db="EMBL/GenBank/DDBJ databases">
        <title>Single cell metagenomics reveals metabolic interactions within the superorganism composed of flagellate Streblomastix strix and complex community of Bacteroidetes bacteria on its surface.</title>
        <authorList>
            <person name="Treitli S.C."/>
            <person name="Kolisko M."/>
            <person name="Husnik F."/>
            <person name="Keeling P."/>
            <person name="Hampl V."/>
        </authorList>
    </citation>
    <scope>NUCLEOTIDE SEQUENCE [LARGE SCALE GENOMIC DNA]</scope>
    <source>
        <strain evidence="1">ST1C</strain>
    </source>
</reference>
<name>A0A5J4U865_9EUKA</name>
<evidence type="ECO:0000313" key="1">
    <source>
        <dbReference type="EMBL" id="KAA6366101.1"/>
    </source>
</evidence>
<accession>A0A5J4U865</accession>
<dbReference type="AlphaFoldDB" id="A0A5J4U865"/>
<comment type="caution">
    <text evidence="1">The sequence shown here is derived from an EMBL/GenBank/DDBJ whole genome shotgun (WGS) entry which is preliminary data.</text>
</comment>
<evidence type="ECO:0000313" key="2">
    <source>
        <dbReference type="Proteomes" id="UP000324800"/>
    </source>
</evidence>
<proteinExistence type="predicted"/>
<protein>
    <submittedName>
        <fullName evidence="1">Uncharacterized protein</fullName>
    </submittedName>
</protein>
<gene>
    <name evidence="1" type="ORF">EZS28_038371</name>
</gene>
<sequence length="63" mass="7086">MRLFKDIYDKSSAVQVTVSGKLKMLDCEFQGTYILDNYENSINANESTSNQALPEGPESHIDE</sequence>
<organism evidence="1 2">
    <name type="scientific">Streblomastix strix</name>
    <dbReference type="NCBI Taxonomy" id="222440"/>
    <lineage>
        <taxon>Eukaryota</taxon>
        <taxon>Metamonada</taxon>
        <taxon>Preaxostyla</taxon>
        <taxon>Oxymonadida</taxon>
        <taxon>Streblomastigidae</taxon>
        <taxon>Streblomastix</taxon>
    </lineage>
</organism>